<dbReference type="InterPro" id="IPR009003">
    <property type="entry name" value="Peptidase_S1_PA"/>
</dbReference>
<keyword evidence="6 15" id="KW-0732">Signal</keyword>
<dbReference type="InterPro" id="IPR043504">
    <property type="entry name" value="Peptidase_S1_PA_chymotrypsin"/>
</dbReference>
<keyword evidence="9 14" id="KW-0472">Membrane</keyword>
<reference evidence="17" key="1">
    <citation type="submission" date="2023-08" db="EMBL/GenBank/DDBJ databases">
        <title>Reference Genome Resource for the Citrus Pathogen Phytophthora citrophthora.</title>
        <authorList>
            <person name="Moller H."/>
            <person name="Coetzee B."/>
            <person name="Rose L.J."/>
            <person name="Van Niekerk J.M."/>
        </authorList>
    </citation>
    <scope>NUCLEOTIDE SEQUENCE</scope>
    <source>
        <strain evidence="17">STE-U-9442</strain>
    </source>
</reference>
<keyword evidence="5 14" id="KW-0812">Transmembrane</keyword>
<feature type="region of interest" description="Disordered" evidence="13">
    <location>
        <begin position="1054"/>
        <end position="1107"/>
    </location>
</feature>
<proteinExistence type="inferred from homology"/>
<dbReference type="Gene3D" id="2.40.10.10">
    <property type="entry name" value="Trypsin-like serine proteases"/>
    <property type="match status" value="2"/>
</dbReference>
<dbReference type="InterPro" id="IPR005821">
    <property type="entry name" value="Ion_trans_dom"/>
</dbReference>
<dbReference type="Pfam" id="PF00520">
    <property type="entry name" value="Ion_trans"/>
    <property type="match status" value="1"/>
</dbReference>
<name>A0AAD9GQ43_9STRA</name>
<dbReference type="Gene3D" id="1.10.287.70">
    <property type="match status" value="1"/>
</dbReference>
<feature type="region of interest" description="Disordered" evidence="13">
    <location>
        <begin position="1180"/>
        <end position="1246"/>
    </location>
</feature>
<evidence type="ECO:0000256" key="7">
    <source>
        <dbReference type="ARBA" id="ARBA00022989"/>
    </source>
</evidence>
<dbReference type="EMBL" id="JASMQC010000009">
    <property type="protein sequence ID" value="KAK1942416.1"/>
    <property type="molecule type" value="Genomic_DNA"/>
</dbReference>
<dbReference type="CDD" id="cd00190">
    <property type="entry name" value="Tryp_SPc"/>
    <property type="match status" value="2"/>
</dbReference>
<dbReference type="SMART" id="SM00020">
    <property type="entry name" value="Tryp_SPc"/>
    <property type="match status" value="2"/>
</dbReference>
<comment type="caution">
    <text evidence="17">The sequence shown here is derived from an EMBL/GenBank/DDBJ whole genome shotgun (WGS) entry which is preliminary data.</text>
</comment>
<dbReference type="GO" id="GO:0016020">
    <property type="term" value="C:membrane"/>
    <property type="evidence" value="ECO:0007669"/>
    <property type="project" value="UniProtKB-SubCell"/>
</dbReference>
<dbReference type="PRINTS" id="PR00722">
    <property type="entry name" value="CHYMOTRYPSIN"/>
</dbReference>
<dbReference type="GO" id="GO:0004252">
    <property type="term" value="F:serine-type endopeptidase activity"/>
    <property type="evidence" value="ECO:0007669"/>
    <property type="project" value="InterPro"/>
</dbReference>
<dbReference type="PROSITE" id="PS00135">
    <property type="entry name" value="TRYPSIN_SER"/>
    <property type="match status" value="1"/>
</dbReference>
<evidence type="ECO:0000256" key="2">
    <source>
        <dbReference type="ARBA" id="ARBA00004613"/>
    </source>
</evidence>
<dbReference type="PROSITE" id="PS50240">
    <property type="entry name" value="TRYPSIN_DOM"/>
    <property type="match status" value="2"/>
</dbReference>
<evidence type="ECO:0000256" key="14">
    <source>
        <dbReference type="SAM" id="Phobius"/>
    </source>
</evidence>
<dbReference type="PANTHER" id="PTHR24276">
    <property type="entry name" value="POLYSERASE-RELATED"/>
    <property type="match status" value="1"/>
</dbReference>
<feature type="transmembrane region" description="Helical" evidence="14">
    <location>
        <begin position="2086"/>
        <end position="2110"/>
    </location>
</feature>
<dbReference type="GO" id="GO:0005576">
    <property type="term" value="C:extracellular region"/>
    <property type="evidence" value="ECO:0007669"/>
    <property type="project" value="UniProtKB-SubCell"/>
</dbReference>
<comment type="similarity">
    <text evidence="3">Belongs to the peptidase S1 family.</text>
</comment>
<dbReference type="GO" id="GO:0006508">
    <property type="term" value="P:proteolysis"/>
    <property type="evidence" value="ECO:0007669"/>
    <property type="project" value="UniProtKB-KW"/>
</dbReference>
<evidence type="ECO:0000256" key="8">
    <source>
        <dbReference type="ARBA" id="ARBA00023026"/>
    </source>
</evidence>
<feature type="domain" description="Peptidase S1" evidence="16">
    <location>
        <begin position="1461"/>
        <end position="1688"/>
    </location>
</feature>
<feature type="transmembrane region" description="Helical" evidence="14">
    <location>
        <begin position="2015"/>
        <end position="2035"/>
    </location>
</feature>
<dbReference type="InterPro" id="IPR050430">
    <property type="entry name" value="Peptidase_S1"/>
</dbReference>
<feature type="transmembrane region" description="Helical" evidence="14">
    <location>
        <begin position="2150"/>
        <end position="2171"/>
    </location>
</feature>
<evidence type="ECO:0000256" key="4">
    <source>
        <dbReference type="ARBA" id="ARBA00022525"/>
    </source>
</evidence>
<dbReference type="FunFam" id="2.40.10.10:FF:000156">
    <property type="entry name" value="MIP06385p"/>
    <property type="match status" value="1"/>
</dbReference>
<feature type="compositionally biased region" description="Polar residues" evidence="13">
    <location>
        <begin position="1065"/>
        <end position="1074"/>
    </location>
</feature>
<evidence type="ECO:0000256" key="6">
    <source>
        <dbReference type="ARBA" id="ARBA00022729"/>
    </source>
</evidence>
<feature type="signal peptide" evidence="15">
    <location>
        <begin position="1"/>
        <end position="18"/>
    </location>
</feature>
<evidence type="ECO:0000256" key="10">
    <source>
        <dbReference type="ARBA" id="ARBA00023157"/>
    </source>
</evidence>
<feature type="domain" description="Peptidase S1" evidence="16">
    <location>
        <begin position="63"/>
        <end position="282"/>
    </location>
</feature>
<dbReference type="SUPFAM" id="SSF50494">
    <property type="entry name" value="Trypsin-like serine proteases"/>
    <property type="match status" value="2"/>
</dbReference>
<evidence type="ECO:0000256" key="5">
    <source>
        <dbReference type="ARBA" id="ARBA00022692"/>
    </source>
</evidence>
<keyword evidence="10" id="KW-1015">Disulfide bond</keyword>
<dbReference type="PROSITE" id="PS00134">
    <property type="entry name" value="TRYPSIN_HIS"/>
    <property type="match status" value="1"/>
</dbReference>
<sequence length="2252" mass="249313">MKVVFTLLAAIFVGAVVASNSPEAPTPWNFPSSGIALGNNVSSERVGTPLVGAQDVSNNSVIPINGSRIVPSGTKTYVAGLRATAGGNNFCSASLITPTHLLVGTYCISGDIRWASIGSHFVNGTEDGEQIQVIAILNHPRTTGFSNDFAVLKLQKPSSFQPVALASADDVYDGQEAAKMGWDDTGGVDTMAYELMRQDVQLMSNANCMKETNVDESMICSSGSANATSCTGDYGGPVVVERPNGDVLVGVVSWGGDCGRPGYPSVYSRVSSVRAWIDSVSNGTSPMAPLVMKSKEFLKSKNLVRNRHDEIDWVATFLKVGFDSSSIYALMCPLRKGRWKSEEENYTMGLLRLIENGTILLRHGQSIRGYIGEKLHSDDMRVLKKLSNCKMFHFAKLINPTLAEEEKIDLGAEGAREELEQLDQLKGEFLRSVQLEALVAVRKYLSDSSLRDLLNIRLAGAGATPRAQGKETKPSTAKTAAVTAPVPTPAVEFTPKAFAGLYEMDVSSLLSGSLDVKQVLCLIPSASGLSYLSIQLTVDKPVLSGELLKKLNPLTITIGTGRQLPGAVSQGIGTASPHSPLQKYCKPAFALIHFFPDQLQAKSTSAHLQSVPRLLLTPGQRQSGTVRWNASVTILCGRIDPLKLVDAIRFAALTVEIRDRDLKQEGTLARYQLKWESLYTTGVDPGVQQDPDISSVDSTHPVAPVKPMELSAVDDIARSDWRLMLVNSNRLFPYGLATFRLTELLNTAKQSMGGMKSDTDRPYMALKLTNDIVAMKRRASPLGTATLSEESELPATIDLSPLEKVIREPGAYVSTGASLSIYAVLQSPVEILDAKPLEVLSTAVGSENSAAVEPFDLKFSRMVVIIPYKDNATLGEVAKAMTTVNLKALPGVPIRSYQLTEVEKKDCESGALDVITGTQIIDNQFRMIILEGLTHKGMKFLHEQLQRKCPNDPQGYRMFCNDELRFTRRLYTEFEIDLKRIKLRYPLPVLMTTPDIYMRAKVSENCHQALARLADMRKVQRLIEVKHLDLFPTSQMLLEVESKYGESITLEDIHGSSNKSSKSSQIDVNHSGVSAPTKLEEGEQTPSRHRAVRLKASTDSTNASYELSRRSRVERDFILERKKHADLLQTEYLEKKQVAEMFEDKSQGLVYLYSGQRLRIEEQENRKKWTSQRGFIYPAPRQPSEYLKHPNAPSEARREELRQPFVDNINQPKPVSRDSSEFCRKGPEFSTLPSKDTIFGGTNGDGTVNPDYFRSVHLCGEGLRLEMEDALKKEQEDWERRLVVDKKQLKFIAHGNICSQAREKPSQLDKISDILKSSARSKPIRIVKNATLPSGKRVPLEKAPVTIHNQEEYVGCVAATFASTLRPSDRNQFVAVNEMSGKPKDFFFPSATKILTPPVKQFVTRKEVVPVRETEKRGLVWRNDTSRLALEMNPVVSIATFATIAASTAIAYEGHVERELILSGEVVPRGTKSYVAGLRLRRDSDSVCGGSLITPTHVLTASHCTVNAPRWVTIGEHYRNGTQVGEQIKIVSMMNHPNYAENIPNADDFMVLELERPSKFQPVKLAAADDSDFKPGKMATTMGWGTDSEEGQNFSYELKRVDVPLASDEACKAYTTVDSSMVCAGGVANRDSCTGDSGGPLIVESENGEDVLVGVVSWAKDDTCGHEGYYGVYSRVSSARPWIDTITGGSGSCLQILALLRLALHVTAALLLTSRSSQLSDALHPFQRAVANDWVRLLFYVDVVKQIPPDDSTVETLPHFLLETEEEIAANIDDEFFAGGFAARASALPVGALFTIEETRQHVHGAVCNYFQLSEVALDAYLVYDNDTQRLLPPPLLTVRTDMGEDPVDAFYNITNASTSGQWPPALRLGKEAARQQETRRFFDELDAMELKFVVGMKRKDKREKLQEKLYEWTVVIRYDLLNQGHLEVTMNYDLVHVPLLENGKRRDEGEDMPPVLLDTSVRLNWITLVVICLHQAVEFSLKWIHVKALSARHSDGSEKNRIAVAPKRGAAKDFWFWFALVVNFVTVVCLLATWRHAYRLSLNDMLCFTFASCCALQWGSLVRYLQVNTRFHILGLTLQRGLPRVMQFLVGVLPIFVGFVLFGTVMFGAKVPRFQSASSTATTLFSVANGDEIHDTFNDVAYTPWIGQIYVYSYMILFSYVVLMVCIGIIEDAFFSAVFPASWPTLDETQHEGQPTLLSSVSPLSNVYHHDAQRMLILGEKTAPRRYMASLRLTEVGSTYCREALISPTHD</sequence>
<dbReference type="Proteomes" id="UP001259832">
    <property type="component" value="Unassembled WGS sequence"/>
</dbReference>
<evidence type="ECO:0000256" key="9">
    <source>
        <dbReference type="ARBA" id="ARBA00023136"/>
    </source>
</evidence>
<dbReference type="PANTHER" id="PTHR24276:SF98">
    <property type="entry name" value="FI18310P1-RELATED"/>
    <property type="match status" value="1"/>
</dbReference>
<keyword evidence="18" id="KW-1185">Reference proteome</keyword>
<evidence type="ECO:0000256" key="11">
    <source>
        <dbReference type="ARBA" id="ARBA00023180"/>
    </source>
</evidence>
<evidence type="ECO:0000256" key="15">
    <source>
        <dbReference type="SAM" id="SignalP"/>
    </source>
</evidence>
<dbReference type="InterPro" id="IPR001254">
    <property type="entry name" value="Trypsin_dom"/>
</dbReference>
<keyword evidence="12" id="KW-0720">Serine protease</keyword>
<keyword evidence="12" id="KW-0645">Protease</keyword>
<protein>
    <submittedName>
        <fullName evidence="17">Trypsin</fullName>
    </submittedName>
</protein>
<evidence type="ECO:0000259" key="16">
    <source>
        <dbReference type="PROSITE" id="PS50240"/>
    </source>
</evidence>
<evidence type="ECO:0000313" key="17">
    <source>
        <dbReference type="EMBL" id="KAK1942416.1"/>
    </source>
</evidence>
<gene>
    <name evidence="17" type="ORF">P3T76_005915</name>
</gene>
<keyword evidence="7 14" id="KW-1133">Transmembrane helix</keyword>
<comment type="subcellular location">
    <subcellularLocation>
        <location evidence="1">Membrane</location>
        <topology evidence="1">Multi-pass membrane protein</topology>
    </subcellularLocation>
    <subcellularLocation>
        <location evidence="2">Secreted</location>
    </subcellularLocation>
</comment>
<evidence type="ECO:0000256" key="13">
    <source>
        <dbReference type="SAM" id="MobiDB-lite"/>
    </source>
</evidence>
<feature type="transmembrane region" description="Helical" evidence="14">
    <location>
        <begin position="2047"/>
        <end position="2066"/>
    </location>
</feature>
<evidence type="ECO:0000256" key="3">
    <source>
        <dbReference type="ARBA" id="ARBA00007664"/>
    </source>
</evidence>
<feature type="chain" id="PRO_5042280601" evidence="15">
    <location>
        <begin position="19"/>
        <end position="2252"/>
    </location>
</feature>
<keyword evidence="12" id="KW-0378">Hydrolase</keyword>
<dbReference type="FunFam" id="1.10.287.70:FF:000236">
    <property type="entry name" value="Uncharacterized protein"/>
    <property type="match status" value="1"/>
</dbReference>
<accession>A0AAD9GQ43</accession>
<dbReference type="InterPro" id="IPR018114">
    <property type="entry name" value="TRYPSIN_HIS"/>
</dbReference>
<feature type="compositionally biased region" description="Basic and acidic residues" evidence="13">
    <location>
        <begin position="1215"/>
        <end position="1227"/>
    </location>
</feature>
<keyword evidence="4" id="KW-0964">Secreted</keyword>
<dbReference type="Pfam" id="PF00089">
    <property type="entry name" value="Trypsin"/>
    <property type="match status" value="2"/>
</dbReference>
<keyword evidence="8" id="KW-0843">Virulence</keyword>
<dbReference type="InterPro" id="IPR001314">
    <property type="entry name" value="Peptidase_S1A"/>
</dbReference>
<evidence type="ECO:0000256" key="12">
    <source>
        <dbReference type="RuleBase" id="RU363034"/>
    </source>
</evidence>
<organism evidence="17 18">
    <name type="scientific">Phytophthora citrophthora</name>
    <dbReference type="NCBI Taxonomy" id="4793"/>
    <lineage>
        <taxon>Eukaryota</taxon>
        <taxon>Sar</taxon>
        <taxon>Stramenopiles</taxon>
        <taxon>Oomycota</taxon>
        <taxon>Peronosporomycetes</taxon>
        <taxon>Peronosporales</taxon>
        <taxon>Peronosporaceae</taxon>
        <taxon>Phytophthora</taxon>
    </lineage>
</organism>
<evidence type="ECO:0000313" key="18">
    <source>
        <dbReference type="Proteomes" id="UP001259832"/>
    </source>
</evidence>
<evidence type="ECO:0000256" key="1">
    <source>
        <dbReference type="ARBA" id="ARBA00004141"/>
    </source>
</evidence>
<keyword evidence="11" id="KW-0325">Glycoprotein</keyword>
<dbReference type="InterPro" id="IPR033116">
    <property type="entry name" value="TRYPSIN_SER"/>
</dbReference>